<accession>A0A5C6CJY4</accession>
<dbReference type="AlphaFoldDB" id="A0A5C6CJY4"/>
<organism evidence="7 8">
    <name type="scientific">Bythopirellula polymerisocia</name>
    <dbReference type="NCBI Taxonomy" id="2528003"/>
    <lineage>
        <taxon>Bacteria</taxon>
        <taxon>Pseudomonadati</taxon>
        <taxon>Planctomycetota</taxon>
        <taxon>Planctomycetia</taxon>
        <taxon>Pirellulales</taxon>
        <taxon>Lacipirellulaceae</taxon>
        <taxon>Bythopirellula</taxon>
    </lineage>
</organism>
<evidence type="ECO:0000256" key="4">
    <source>
        <dbReference type="ARBA" id="ARBA00023125"/>
    </source>
</evidence>
<evidence type="ECO:0000313" key="8">
    <source>
        <dbReference type="Proteomes" id="UP000318437"/>
    </source>
</evidence>
<evidence type="ECO:0000313" key="7">
    <source>
        <dbReference type="EMBL" id="TWU24692.1"/>
    </source>
</evidence>
<dbReference type="InterPro" id="IPR053812">
    <property type="entry name" value="HTH_Sigma70_ECF-like"/>
</dbReference>
<dbReference type="EMBL" id="SJPS01000005">
    <property type="protein sequence ID" value="TWU24692.1"/>
    <property type="molecule type" value="Genomic_DNA"/>
</dbReference>
<evidence type="ECO:0000256" key="1">
    <source>
        <dbReference type="ARBA" id="ARBA00010641"/>
    </source>
</evidence>
<dbReference type="PANTHER" id="PTHR43133">
    <property type="entry name" value="RNA POLYMERASE ECF-TYPE SIGMA FACTO"/>
    <property type="match status" value="1"/>
</dbReference>
<dbReference type="SUPFAM" id="SSF88946">
    <property type="entry name" value="Sigma2 domain of RNA polymerase sigma factors"/>
    <property type="match status" value="1"/>
</dbReference>
<evidence type="ECO:0000256" key="3">
    <source>
        <dbReference type="ARBA" id="ARBA00023082"/>
    </source>
</evidence>
<evidence type="ECO:0000256" key="5">
    <source>
        <dbReference type="ARBA" id="ARBA00023163"/>
    </source>
</evidence>
<keyword evidence="5" id="KW-0804">Transcription</keyword>
<proteinExistence type="inferred from homology"/>
<evidence type="ECO:0000259" key="6">
    <source>
        <dbReference type="Pfam" id="PF07638"/>
    </source>
</evidence>
<dbReference type="OrthoDB" id="280689at2"/>
<reference evidence="7 8" key="1">
    <citation type="submission" date="2019-02" db="EMBL/GenBank/DDBJ databases">
        <title>Deep-cultivation of Planctomycetes and their phenomic and genomic characterization uncovers novel biology.</title>
        <authorList>
            <person name="Wiegand S."/>
            <person name="Jogler M."/>
            <person name="Boedeker C."/>
            <person name="Pinto D."/>
            <person name="Vollmers J."/>
            <person name="Rivas-Marin E."/>
            <person name="Kohn T."/>
            <person name="Peeters S.H."/>
            <person name="Heuer A."/>
            <person name="Rast P."/>
            <person name="Oberbeckmann S."/>
            <person name="Bunk B."/>
            <person name="Jeske O."/>
            <person name="Meyerdierks A."/>
            <person name="Storesund J.E."/>
            <person name="Kallscheuer N."/>
            <person name="Luecker S."/>
            <person name="Lage O.M."/>
            <person name="Pohl T."/>
            <person name="Merkel B.J."/>
            <person name="Hornburger P."/>
            <person name="Mueller R.-W."/>
            <person name="Bruemmer F."/>
            <person name="Labrenz M."/>
            <person name="Spormann A.M."/>
            <person name="Op Den Camp H."/>
            <person name="Overmann J."/>
            <person name="Amann R."/>
            <person name="Jetten M.S.M."/>
            <person name="Mascher T."/>
            <person name="Medema M.H."/>
            <person name="Devos D.P."/>
            <person name="Kaster A.-K."/>
            <person name="Ovreas L."/>
            <person name="Rohde M."/>
            <person name="Galperin M.Y."/>
            <person name="Jogler C."/>
        </authorList>
    </citation>
    <scope>NUCLEOTIDE SEQUENCE [LARGE SCALE GENOMIC DNA]</scope>
    <source>
        <strain evidence="7 8">Pla144</strain>
    </source>
</reference>
<dbReference type="GO" id="GO:0016987">
    <property type="term" value="F:sigma factor activity"/>
    <property type="evidence" value="ECO:0007669"/>
    <property type="project" value="UniProtKB-KW"/>
</dbReference>
<gene>
    <name evidence="7" type="ORF">Pla144_35780</name>
</gene>
<keyword evidence="4" id="KW-0238">DNA-binding</keyword>
<keyword evidence="8" id="KW-1185">Reference proteome</keyword>
<keyword evidence="3" id="KW-0731">Sigma factor</keyword>
<feature type="domain" description="RNA polymerase sigma-70 ECF-like HTH" evidence="6">
    <location>
        <begin position="25"/>
        <end position="200"/>
    </location>
</feature>
<dbReference type="InterPro" id="IPR036388">
    <property type="entry name" value="WH-like_DNA-bd_sf"/>
</dbReference>
<evidence type="ECO:0000256" key="2">
    <source>
        <dbReference type="ARBA" id="ARBA00023015"/>
    </source>
</evidence>
<dbReference type="GO" id="GO:0003677">
    <property type="term" value="F:DNA binding"/>
    <property type="evidence" value="ECO:0007669"/>
    <property type="project" value="UniProtKB-KW"/>
</dbReference>
<dbReference type="SUPFAM" id="SSF88659">
    <property type="entry name" value="Sigma3 and sigma4 domains of RNA polymerase sigma factors"/>
    <property type="match status" value="1"/>
</dbReference>
<dbReference type="GO" id="GO:0006352">
    <property type="term" value="P:DNA-templated transcription initiation"/>
    <property type="evidence" value="ECO:0007669"/>
    <property type="project" value="InterPro"/>
</dbReference>
<name>A0A5C6CJY4_9BACT</name>
<keyword evidence="2" id="KW-0805">Transcription regulation</keyword>
<protein>
    <submittedName>
        <fullName evidence="7">RNA polymerase sigma factor</fullName>
    </submittedName>
</protein>
<dbReference type="Pfam" id="PF07638">
    <property type="entry name" value="Sigma70_ECF"/>
    <property type="match status" value="1"/>
</dbReference>
<dbReference type="PANTHER" id="PTHR43133:SF8">
    <property type="entry name" value="RNA POLYMERASE SIGMA FACTOR HI_1459-RELATED"/>
    <property type="match status" value="1"/>
</dbReference>
<dbReference type="Gene3D" id="1.10.10.10">
    <property type="entry name" value="Winged helix-like DNA-binding domain superfamily/Winged helix DNA-binding domain"/>
    <property type="match status" value="1"/>
</dbReference>
<dbReference type="Proteomes" id="UP000318437">
    <property type="component" value="Unassembled WGS sequence"/>
</dbReference>
<comment type="caution">
    <text evidence="7">The sequence shown here is derived from an EMBL/GenBank/DDBJ whole genome shotgun (WGS) entry which is preliminary data.</text>
</comment>
<dbReference type="InterPro" id="IPR039425">
    <property type="entry name" value="RNA_pol_sigma-70-like"/>
</dbReference>
<sequence>MAASPHETKSNRGSENVKVGTDHSLLRRFQEGQQDAATALYLRYAKRLQALAKKQTAQALSPRFDPEDVVQSVFRTFFRRASEGCYEVPVGEELWQLLLVLALNKIRTLAVHHRAQKRDAGRTVGNVESGEAVGVTEDAIPYETMRMLVQDLIATMPAPQDRMLQLRIEGHEIAEIASLTSRSKRTVERTLQNFRQHLNKLIDEDQ</sequence>
<dbReference type="InterPro" id="IPR013324">
    <property type="entry name" value="RNA_pol_sigma_r3/r4-like"/>
</dbReference>
<dbReference type="Gene3D" id="1.10.1740.10">
    <property type="match status" value="1"/>
</dbReference>
<comment type="similarity">
    <text evidence="1">Belongs to the sigma-70 factor family. ECF subfamily.</text>
</comment>
<dbReference type="InterPro" id="IPR013325">
    <property type="entry name" value="RNA_pol_sigma_r2"/>
</dbReference>